<gene>
    <name evidence="1" type="ORF">BIW11_12239</name>
</gene>
<keyword evidence="2" id="KW-1185">Reference proteome</keyword>
<dbReference type="AlphaFoldDB" id="A0A1V9X839"/>
<evidence type="ECO:0000313" key="1">
    <source>
        <dbReference type="EMBL" id="OQR69462.1"/>
    </source>
</evidence>
<dbReference type="InParanoid" id="A0A1V9X839"/>
<comment type="caution">
    <text evidence="1">The sequence shown here is derived from an EMBL/GenBank/DDBJ whole genome shotgun (WGS) entry which is preliminary data.</text>
</comment>
<dbReference type="EMBL" id="MNPL01020963">
    <property type="protein sequence ID" value="OQR69462.1"/>
    <property type="molecule type" value="Genomic_DNA"/>
</dbReference>
<sequence length="513" mass="57951">MSRFSKSGEVAFPSGVPIKDPISAFITPEPDVTSTDTAESISVETQTLLNSTFGSWAMSPNTSDVVAVEKSPISPVLNKSVESFMLFMSGTRQQRDRALCQLLEAPLKHEVRTYILTSGGAPALIDYAAEYRELKPESQKMALQVLFALTMRLNKVTTYPSELNDSHYGKLAHLLVEQADCLFYVLWTLYELTKFPQGRRSVVDVGLPEILGRIVVANVDSRVITAALYVLFDLADDEICSEALIQLDVFGKFRTAFRGCLVRQSLKADATLPMGECSDDRIFMWAFAQCSDEERLQINDMKLVATYWRLYGRLPDEWLKLVDYWIKLVLALIRHNVVVQHATTLRQPIFEALELVIIFANEQSLIELVRILSVYVSASNSHALNWIFNGGVVDTMLVRFPWRLYENSLPTTQYLLEELLILIGHILDVIPTTTCSTNDRLRQKLYSLFDDVFEMKWPKHVDEKVLNIAQQAHRLLLPGVSSISEMQEDDLRGAVARWAGSRNAEATALDSER</sequence>
<dbReference type="SUPFAM" id="SSF48371">
    <property type="entry name" value="ARM repeat"/>
    <property type="match status" value="1"/>
</dbReference>
<dbReference type="Proteomes" id="UP000192247">
    <property type="component" value="Unassembled WGS sequence"/>
</dbReference>
<dbReference type="InterPro" id="IPR016024">
    <property type="entry name" value="ARM-type_fold"/>
</dbReference>
<dbReference type="InterPro" id="IPR011989">
    <property type="entry name" value="ARM-like"/>
</dbReference>
<dbReference type="OrthoDB" id="10546129at2759"/>
<organism evidence="1 2">
    <name type="scientific">Tropilaelaps mercedesae</name>
    <dbReference type="NCBI Taxonomy" id="418985"/>
    <lineage>
        <taxon>Eukaryota</taxon>
        <taxon>Metazoa</taxon>
        <taxon>Ecdysozoa</taxon>
        <taxon>Arthropoda</taxon>
        <taxon>Chelicerata</taxon>
        <taxon>Arachnida</taxon>
        <taxon>Acari</taxon>
        <taxon>Parasitiformes</taxon>
        <taxon>Mesostigmata</taxon>
        <taxon>Gamasina</taxon>
        <taxon>Dermanyssoidea</taxon>
        <taxon>Laelapidae</taxon>
        <taxon>Tropilaelaps</taxon>
    </lineage>
</organism>
<dbReference type="Gene3D" id="1.25.10.10">
    <property type="entry name" value="Leucine-rich Repeat Variant"/>
    <property type="match status" value="1"/>
</dbReference>
<name>A0A1V9X839_9ACAR</name>
<proteinExistence type="predicted"/>
<protein>
    <submittedName>
        <fullName evidence="1">Uncharacterized protein</fullName>
    </submittedName>
</protein>
<reference evidence="1 2" key="1">
    <citation type="journal article" date="2017" name="Gigascience">
        <title>Draft genome of the honey bee ectoparasitic mite, Tropilaelaps mercedesae, is shaped by the parasitic life history.</title>
        <authorList>
            <person name="Dong X."/>
            <person name="Armstrong S.D."/>
            <person name="Xia D."/>
            <person name="Makepeace B.L."/>
            <person name="Darby A.C."/>
            <person name="Kadowaki T."/>
        </authorList>
    </citation>
    <scope>NUCLEOTIDE SEQUENCE [LARGE SCALE GENOMIC DNA]</scope>
    <source>
        <strain evidence="1">Wuxi-XJTLU</strain>
    </source>
</reference>
<evidence type="ECO:0000313" key="2">
    <source>
        <dbReference type="Proteomes" id="UP000192247"/>
    </source>
</evidence>
<accession>A0A1V9X839</accession>